<dbReference type="PANTHER" id="PTHR24198:SF165">
    <property type="entry name" value="ANKYRIN REPEAT-CONTAINING PROTEIN-RELATED"/>
    <property type="match status" value="1"/>
</dbReference>
<dbReference type="InterPro" id="IPR036770">
    <property type="entry name" value="Ankyrin_rpt-contain_sf"/>
</dbReference>
<accession>A0ABQ7R866</accession>
<gene>
    <name evidence="4" type="ORF">JYU34_000608</name>
</gene>
<sequence length="392" mass="44094">MDFSSFNPRSSNTLNLAARYNDVENVKRLLKKTNPNCVDNRGWTCLHEAAAHQSYESLQLILAHPDCRPLAETFEGHTALYLAILKHYDTRTAKALLENVEDIANYASTEMVSPLHVASAQGSTEFVQLLLDYGAIIDVQDFDGDTPLHDAAFQMKHEVVAQLLHAGAQAELWNEALYTPLHLACFKGCMETVLALRPFINDVNICTGNGETPLMLATRNNALEVVKYLLDNKADPHIKNEDGDIALKVALMHGSADIFNILLPVTDRDKINKDIILLACKPHYFNMDIVLCLLESDLGPEFFNITEDFHVTLEKIGGIQPSYSKNAPLNSFLHISEYICNHSLDLFEKMFFLFLMRGVAVDALYIDECPPLVYIHYCEHNKILFITRAIPK</sequence>
<dbReference type="EMBL" id="JAHIBW010000001">
    <property type="protein sequence ID" value="KAG7313476.1"/>
    <property type="molecule type" value="Genomic_DNA"/>
</dbReference>
<organism evidence="4 5">
    <name type="scientific">Plutella xylostella</name>
    <name type="common">Diamondback moth</name>
    <name type="synonym">Plutella maculipennis</name>
    <dbReference type="NCBI Taxonomy" id="51655"/>
    <lineage>
        <taxon>Eukaryota</taxon>
        <taxon>Metazoa</taxon>
        <taxon>Ecdysozoa</taxon>
        <taxon>Arthropoda</taxon>
        <taxon>Hexapoda</taxon>
        <taxon>Insecta</taxon>
        <taxon>Pterygota</taxon>
        <taxon>Neoptera</taxon>
        <taxon>Endopterygota</taxon>
        <taxon>Lepidoptera</taxon>
        <taxon>Glossata</taxon>
        <taxon>Ditrysia</taxon>
        <taxon>Yponomeutoidea</taxon>
        <taxon>Plutellidae</taxon>
        <taxon>Plutella</taxon>
    </lineage>
</organism>
<comment type="caution">
    <text evidence="4">The sequence shown here is derived from an EMBL/GenBank/DDBJ whole genome shotgun (WGS) entry which is preliminary data.</text>
</comment>
<evidence type="ECO:0000256" key="3">
    <source>
        <dbReference type="PROSITE-ProRule" id="PRU00023"/>
    </source>
</evidence>
<dbReference type="Pfam" id="PF12796">
    <property type="entry name" value="Ank_2"/>
    <property type="match status" value="2"/>
</dbReference>
<keyword evidence="2 3" id="KW-0040">ANK repeat</keyword>
<reference evidence="4 5" key="1">
    <citation type="submission" date="2021-06" db="EMBL/GenBank/DDBJ databases">
        <title>A haploid diamondback moth (Plutella xylostella L.) genome assembly resolves 31 chromosomes and identifies a diamide resistance mutation.</title>
        <authorList>
            <person name="Ward C.M."/>
            <person name="Perry K.D."/>
            <person name="Baker G."/>
            <person name="Powis K."/>
            <person name="Heckel D.G."/>
            <person name="Baxter S.W."/>
        </authorList>
    </citation>
    <scope>NUCLEOTIDE SEQUENCE [LARGE SCALE GENOMIC DNA]</scope>
    <source>
        <strain evidence="4 5">LV</strain>
        <tissue evidence="4">Single pupa</tissue>
    </source>
</reference>
<dbReference type="Proteomes" id="UP000823941">
    <property type="component" value="Chromosome 1"/>
</dbReference>
<dbReference type="PROSITE" id="PS50088">
    <property type="entry name" value="ANK_REPEAT"/>
    <property type="match status" value="3"/>
</dbReference>
<keyword evidence="5" id="KW-1185">Reference proteome</keyword>
<dbReference type="Pfam" id="PF13857">
    <property type="entry name" value="Ank_5"/>
    <property type="match status" value="1"/>
</dbReference>
<keyword evidence="1" id="KW-0677">Repeat</keyword>
<evidence type="ECO:0008006" key="6">
    <source>
        <dbReference type="Google" id="ProtNLM"/>
    </source>
</evidence>
<protein>
    <recommendedName>
        <fullName evidence="6">Ankyrin repeat and SOCS box protein 3</fullName>
    </recommendedName>
</protein>
<evidence type="ECO:0000313" key="5">
    <source>
        <dbReference type="Proteomes" id="UP000823941"/>
    </source>
</evidence>
<dbReference type="Gene3D" id="1.25.40.20">
    <property type="entry name" value="Ankyrin repeat-containing domain"/>
    <property type="match status" value="3"/>
</dbReference>
<feature type="repeat" description="ANK" evidence="3">
    <location>
        <begin position="110"/>
        <end position="142"/>
    </location>
</feature>
<dbReference type="SMART" id="SM00248">
    <property type="entry name" value="ANK"/>
    <property type="match status" value="8"/>
</dbReference>
<feature type="repeat" description="ANK" evidence="3">
    <location>
        <begin position="209"/>
        <end position="241"/>
    </location>
</feature>
<feature type="repeat" description="ANK" evidence="3">
    <location>
        <begin position="143"/>
        <end position="175"/>
    </location>
</feature>
<dbReference type="InterPro" id="IPR002110">
    <property type="entry name" value="Ankyrin_rpt"/>
</dbReference>
<evidence type="ECO:0000256" key="1">
    <source>
        <dbReference type="ARBA" id="ARBA00022737"/>
    </source>
</evidence>
<evidence type="ECO:0000313" key="4">
    <source>
        <dbReference type="EMBL" id="KAG7313476.1"/>
    </source>
</evidence>
<name>A0ABQ7R866_PLUXY</name>
<proteinExistence type="predicted"/>
<dbReference type="SUPFAM" id="SSF48403">
    <property type="entry name" value="Ankyrin repeat"/>
    <property type="match status" value="1"/>
</dbReference>
<evidence type="ECO:0000256" key="2">
    <source>
        <dbReference type="ARBA" id="ARBA00023043"/>
    </source>
</evidence>
<dbReference type="PANTHER" id="PTHR24198">
    <property type="entry name" value="ANKYRIN REPEAT AND PROTEIN KINASE DOMAIN-CONTAINING PROTEIN"/>
    <property type="match status" value="1"/>
</dbReference>
<dbReference type="PROSITE" id="PS50297">
    <property type="entry name" value="ANK_REP_REGION"/>
    <property type="match status" value="3"/>
</dbReference>